<feature type="signal peptide" evidence="2">
    <location>
        <begin position="1"/>
        <end position="22"/>
    </location>
</feature>
<feature type="coiled-coil region" evidence="1">
    <location>
        <begin position="21"/>
        <end position="59"/>
    </location>
</feature>
<dbReference type="Proteomes" id="UP000886339">
    <property type="component" value="Unassembled WGS sequence"/>
</dbReference>
<dbReference type="Gene3D" id="2.40.160.10">
    <property type="entry name" value="Porin"/>
    <property type="match status" value="1"/>
</dbReference>
<accession>A0A831WFA5</accession>
<feature type="chain" id="PRO_5032847568" description="Porin" evidence="2">
    <location>
        <begin position="23"/>
        <end position="417"/>
    </location>
</feature>
<evidence type="ECO:0008006" key="4">
    <source>
        <dbReference type="Google" id="ProtNLM"/>
    </source>
</evidence>
<reference evidence="3" key="1">
    <citation type="journal article" date="2020" name="mSystems">
        <title>Genome- and Community-Level Interaction Insights into Carbon Utilization and Element Cycling Functions of Hydrothermarchaeota in Hydrothermal Sediment.</title>
        <authorList>
            <person name="Zhou Z."/>
            <person name="Liu Y."/>
            <person name="Xu W."/>
            <person name="Pan J."/>
            <person name="Luo Z.H."/>
            <person name="Li M."/>
        </authorList>
    </citation>
    <scope>NUCLEOTIDE SEQUENCE [LARGE SCALE GENOMIC DNA]</scope>
    <source>
        <strain evidence="3">HyVt-458</strain>
    </source>
</reference>
<protein>
    <recommendedName>
        <fullName evidence="4">Porin</fullName>
    </recommendedName>
</protein>
<gene>
    <name evidence="3" type="ORF">ENJ12_06000</name>
</gene>
<comment type="caution">
    <text evidence="3">The sequence shown here is derived from an EMBL/GenBank/DDBJ whole genome shotgun (WGS) entry which is preliminary data.</text>
</comment>
<evidence type="ECO:0000256" key="1">
    <source>
        <dbReference type="SAM" id="Coils"/>
    </source>
</evidence>
<keyword evidence="2" id="KW-0732">Signal</keyword>
<evidence type="ECO:0000313" key="3">
    <source>
        <dbReference type="EMBL" id="HEC06381.1"/>
    </source>
</evidence>
<dbReference type="InterPro" id="IPR023614">
    <property type="entry name" value="Porin_dom_sf"/>
</dbReference>
<dbReference type="SUPFAM" id="SSF56935">
    <property type="entry name" value="Porins"/>
    <property type="match status" value="1"/>
</dbReference>
<proteinExistence type="predicted"/>
<name>A0A831WFA5_9GAMM</name>
<dbReference type="EMBL" id="DRLF01000215">
    <property type="protein sequence ID" value="HEC06381.1"/>
    <property type="molecule type" value="Genomic_DNA"/>
</dbReference>
<evidence type="ECO:0000256" key="2">
    <source>
        <dbReference type="SAM" id="SignalP"/>
    </source>
</evidence>
<feature type="non-terminal residue" evidence="3">
    <location>
        <position position="417"/>
    </location>
</feature>
<sequence>MKYIISIILLGSMACAAFGVQAETVQDIQQLKQQLAEIQKNYQAQIQLLESRIEQLEARQGQAQPEPAQAVEQSRPNAFNPAISLVLNGRYQSFRHDRGDDIPGFSIAGEAGNGSQGFSLGESELNLQSNIDDLFFGNFTLSLADENGETSAELEEAWIQTLAMPWDLTLKAGRFFSAVAYMNERHSHTDDFADRPLPYRAMLNGRYLDDGMQLRWLAPTDTFLELGGEVLRGAQFPAGGSAHQGVGSWSLFAHAGGDVGVSNSWLAGLSYLSVDARDRESGDEENPDRFTGNSDLVIADLVWKWAPQGNSYRHNAILQGGLFWRDESGRFAPSGRDWLPYSGNQFGWYAQAAYQFMPSWRIGVRGSGLSADDPGAAFTGSSLDSQGHDPWDVSLMVDWSHSEFSRLRLQYTHDEAQ</sequence>
<keyword evidence="1" id="KW-0175">Coiled coil</keyword>
<organism evidence="3">
    <name type="scientific">Thiolapillus brandeum</name>
    <dbReference type="NCBI Taxonomy" id="1076588"/>
    <lineage>
        <taxon>Bacteria</taxon>
        <taxon>Pseudomonadati</taxon>
        <taxon>Pseudomonadota</taxon>
        <taxon>Gammaproteobacteria</taxon>
        <taxon>Chromatiales</taxon>
        <taxon>Sedimenticolaceae</taxon>
        <taxon>Thiolapillus</taxon>
    </lineage>
</organism>
<dbReference type="PROSITE" id="PS51257">
    <property type="entry name" value="PROKAR_LIPOPROTEIN"/>
    <property type="match status" value="1"/>
</dbReference>
<dbReference type="AlphaFoldDB" id="A0A831WFA5"/>